<evidence type="ECO:0000256" key="4">
    <source>
        <dbReference type="HAMAP-Rule" id="MF_01401"/>
    </source>
</evidence>
<dbReference type="GO" id="GO:0008113">
    <property type="term" value="F:peptide-methionine (S)-S-oxide reductase activity"/>
    <property type="evidence" value="ECO:0007669"/>
    <property type="project" value="UniProtKB-UniRule"/>
</dbReference>
<sequence length="178" mass="20309">MAIETITLGGGRFWDLDAVYRQIRGVKSVIAGYSGGHLDYPTYEDVCSGDSGHAEVVRIEFDTEVLDFENILEVFFKVHDAFAFMPSTEYLHSPHRSVIFCHSQDQKDQAQLMVRNLVRCAPARAVLLTQIKSCTVFFSAEPEHQNFYKMHRNDPYCREFILPKIGISRGVFNKRLAA</sequence>
<dbReference type="AlphaFoldDB" id="A0A941E0J8"/>
<dbReference type="PANTHER" id="PTHR43774:SF1">
    <property type="entry name" value="PEPTIDE METHIONINE SULFOXIDE REDUCTASE MSRA 2"/>
    <property type="match status" value="1"/>
</dbReference>
<reference evidence="6" key="1">
    <citation type="submission" date="2021-04" db="EMBL/GenBank/DDBJ databases">
        <title>novel species isolated from subtropical streams in China.</title>
        <authorList>
            <person name="Lu H."/>
        </authorList>
    </citation>
    <scope>NUCLEOTIDE SEQUENCE</scope>
    <source>
        <strain evidence="6">FT137W</strain>
    </source>
</reference>
<keyword evidence="1 4" id="KW-0560">Oxidoreductase</keyword>
<gene>
    <name evidence="4 6" type="primary">msrA</name>
    <name evidence="6" type="ORF">KDM90_13300</name>
</gene>
<evidence type="ECO:0000313" key="6">
    <source>
        <dbReference type="EMBL" id="MBR7800979.1"/>
    </source>
</evidence>
<feature type="domain" description="Peptide methionine sulphoxide reductase MsrA" evidence="5">
    <location>
        <begin position="5"/>
        <end position="157"/>
    </location>
</feature>
<dbReference type="SUPFAM" id="SSF55068">
    <property type="entry name" value="Peptide methionine sulfoxide reductase"/>
    <property type="match status" value="1"/>
</dbReference>
<comment type="function">
    <text evidence="4">Has an important function as a repair enzyme for proteins that have been inactivated by oxidation. Catalyzes the reversible oxidation-reduction of methionine sulfoxide in proteins to methionine.</text>
</comment>
<dbReference type="RefSeq" id="WP_212676094.1">
    <property type="nucleotide sequence ID" value="NZ_JAGSPJ010000005.1"/>
</dbReference>
<dbReference type="InterPro" id="IPR036509">
    <property type="entry name" value="Met_Sox_Rdtase_MsrA_sf"/>
</dbReference>
<organism evidence="6 7">
    <name type="scientific">Undibacterium fentianense</name>
    <dbReference type="NCBI Taxonomy" id="2828728"/>
    <lineage>
        <taxon>Bacteria</taxon>
        <taxon>Pseudomonadati</taxon>
        <taxon>Pseudomonadota</taxon>
        <taxon>Betaproteobacteria</taxon>
        <taxon>Burkholderiales</taxon>
        <taxon>Oxalobacteraceae</taxon>
        <taxon>Undibacterium</taxon>
    </lineage>
</organism>
<dbReference type="NCBIfam" id="TIGR00401">
    <property type="entry name" value="msrA"/>
    <property type="match status" value="1"/>
</dbReference>
<proteinExistence type="inferred from homology"/>
<keyword evidence="7" id="KW-1185">Reference proteome</keyword>
<dbReference type="EMBL" id="JAGSPJ010000005">
    <property type="protein sequence ID" value="MBR7800979.1"/>
    <property type="molecule type" value="Genomic_DNA"/>
</dbReference>
<dbReference type="EC" id="1.8.4.11" evidence="4"/>
<evidence type="ECO:0000256" key="1">
    <source>
        <dbReference type="ARBA" id="ARBA00023002"/>
    </source>
</evidence>
<comment type="caution">
    <text evidence="6">The sequence shown here is derived from an EMBL/GenBank/DDBJ whole genome shotgun (WGS) entry which is preliminary data.</text>
</comment>
<evidence type="ECO:0000256" key="3">
    <source>
        <dbReference type="ARBA" id="ARBA00048782"/>
    </source>
</evidence>
<comment type="catalytic activity">
    <reaction evidence="2 4">
        <text>L-methionyl-[protein] + [thioredoxin]-disulfide + H2O = L-methionyl-(S)-S-oxide-[protein] + [thioredoxin]-dithiol</text>
        <dbReference type="Rhea" id="RHEA:14217"/>
        <dbReference type="Rhea" id="RHEA-COMP:10698"/>
        <dbReference type="Rhea" id="RHEA-COMP:10700"/>
        <dbReference type="Rhea" id="RHEA-COMP:12313"/>
        <dbReference type="Rhea" id="RHEA-COMP:12315"/>
        <dbReference type="ChEBI" id="CHEBI:15377"/>
        <dbReference type="ChEBI" id="CHEBI:16044"/>
        <dbReference type="ChEBI" id="CHEBI:29950"/>
        <dbReference type="ChEBI" id="CHEBI:44120"/>
        <dbReference type="ChEBI" id="CHEBI:50058"/>
        <dbReference type="EC" id="1.8.4.11"/>
    </reaction>
</comment>
<comment type="similarity">
    <text evidence="4">Belongs to the MsrA Met sulfoxide reductase family.</text>
</comment>
<dbReference type="PANTHER" id="PTHR43774">
    <property type="entry name" value="PEPTIDE METHIONINE SULFOXIDE REDUCTASE"/>
    <property type="match status" value="1"/>
</dbReference>
<dbReference type="InterPro" id="IPR002569">
    <property type="entry name" value="Met_Sox_Rdtase_MsrA_dom"/>
</dbReference>
<evidence type="ECO:0000259" key="5">
    <source>
        <dbReference type="Pfam" id="PF01625"/>
    </source>
</evidence>
<dbReference type="Proteomes" id="UP000678545">
    <property type="component" value="Unassembled WGS sequence"/>
</dbReference>
<evidence type="ECO:0000313" key="7">
    <source>
        <dbReference type="Proteomes" id="UP000678545"/>
    </source>
</evidence>
<dbReference type="HAMAP" id="MF_01401">
    <property type="entry name" value="MsrA"/>
    <property type="match status" value="1"/>
</dbReference>
<dbReference type="Pfam" id="PF01625">
    <property type="entry name" value="PMSR"/>
    <property type="match status" value="1"/>
</dbReference>
<accession>A0A941E0J8</accession>
<comment type="catalytic activity">
    <reaction evidence="3 4">
        <text>[thioredoxin]-disulfide + L-methionine + H2O = L-methionine (S)-S-oxide + [thioredoxin]-dithiol</text>
        <dbReference type="Rhea" id="RHEA:19993"/>
        <dbReference type="Rhea" id="RHEA-COMP:10698"/>
        <dbReference type="Rhea" id="RHEA-COMP:10700"/>
        <dbReference type="ChEBI" id="CHEBI:15377"/>
        <dbReference type="ChEBI" id="CHEBI:29950"/>
        <dbReference type="ChEBI" id="CHEBI:50058"/>
        <dbReference type="ChEBI" id="CHEBI:57844"/>
        <dbReference type="ChEBI" id="CHEBI:58772"/>
        <dbReference type="EC" id="1.8.4.11"/>
    </reaction>
</comment>
<comment type="caution">
    <text evidence="4">Lacks conserved residue(s) required for the propagation of feature annotation.</text>
</comment>
<name>A0A941E0J8_9BURK</name>
<dbReference type="Gene3D" id="3.30.1060.10">
    <property type="entry name" value="Peptide methionine sulphoxide reductase MsrA"/>
    <property type="match status" value="1"/>
</dbReference>
<evidence type="ECO:0000256" key="2">
    <source>
        <dbReference type="ARBA" id="ARBA00047806"/>
    </source>
</evidence>
<protein>
    <recommendedName>
        <fullName evidence="4">Peptide methionine sulfoxide reductase MsrA</fullName>
        <shortName evidence="4">Protein-methionine-S-oxide reductase</shortName>
        <ecNumber evidence="4">1.8.4.11</ecNumber>
    </recommendedName>
    <alternativeName>
        <fullName evidence="4">Peptide-methionine (S)-S-oxide reductase</fullName>
        <shortName evidence="4">Peptide Met(O) reductase</shortName>
    </alternativeName>
</protein>